<reference evidence="1 2" key="1">
    <citation type="submission" date="2019-05" db="EMBL/GenBank/DDBJ databases">
        <title>Pseudorhodobacter turbinis sp. nov., isolated from the gut of the Korean turban shell.</title>
        <authorList>
            <person name="Jeong Y.-S."/>
            <person name="Kang W.-R."/>
            <person name="Bae J.-W."/>
        </authorList>
    </citation>
    <scope>NUCLEOTIDE SEQUENCE [LARGE SCALE GENOMIC DNA]</scope>
    <source>
        <strain evidence="1 2">S12M18</strain>
    </source>
</reference>
<dbReference type="OrthoDB" id="7866398at2"/>
<dbReference type="EMBL" id="CP039964">
    <property type="protein sequence ID" value="QCO56591.1"/>
    <property type="molecule type" value="Genomic_DNA"/>
</dbReference>
<proteinExistence type="predicted"/>
<organism evidence="1 2">
    <name type="scientific">Pseudorhodobacter turbinis</name>
    <dbReference type="NCBI Taxonomy" id="2500533"/>
    <lineage>
        <taxon>Bacteria</taxon>
        <taxon>Pseudomonadati</taxon>
        <taxon>Pseudomonadota</taxon>
        <taxon>Alphaproteobacteria</taxon>
        <taxon>Rhodobacterales</taxon>
        <taxon>Paracoccaceae</taxon>
        <taxon>Pseudorhodobacter</taxon>
    </lineage>
</organism>
<sequence>MVVKIVSLFLVVILALAVFGKLGWLGSLAPGALRRSGRKPGLCHGCGRHIIGSNRCACGVKPKKKG</sequence>
<evidence type="ECO:0000313" key="1">
    <source>
        <dbReference type="EMBL" id="QCO56591.1"/>
    </source>
</evidence>
<dbReference type="Proteomes" id="UP000298631">
    <property type="component" value="Chromosome"/>
</dbReference>
<name>A0A4P8EHG7_9RHOB</name>
<accession>A0A4P8EHG7</accession>
<keyword evidence="2" id="KW-1185">Reference proteome</keyword>
<protein>
    <submittedName>
        <fullName evidence="1">Uncharacterized protein</fullName>
    </submittedName>
</protein>
<dbReference type="AlphaFoldDB" id="A0A4P8EHG7"/>
<dbReference type="KEGG" id="pseb:EOK75_10580"/>
<gene>
    <name evidence="1" type="ORF">EOK75_10580</name>
</gene>
<evidence type="ECO:0000313" key="2">
    <source>
        <dbReference type="Proteomes" id="UP000298631"/>
    </source>
</evidence>